<keyword evidence="3" id="KW-1185">Reference proteome</keyword>
<dbReference type="EMBL" id="MU004290">
    <property type="protein sequence ID" value="KAF2662212.1"/>
    <property type="molecule type" value="Genomic_DNA"/>
</dbReference>
<name>A0A6A6TQW8_9PLEO</name>
<reference evidence="2" key="1">
    <citation type="journal article" date="2020" name="Stud. Mycol.">
        <title>101 Dothideomycetes genomes: a test case for predicting lifestyles and emergence of pathogens.</title>
        <authorList>
            <person name="Haridas S."/>
            <person name="Albert R."/>
            <person name="Binder M."/>
            <person name="Bloem J."/>
            <person name="Labutti K."/>
            <person name="Salamov A."/>
            <person name="Andreopoulos B."/>
            <person name="Baker S."/>
            <person name="Barry K."/>
            <person name="Bills G."/>
            <person name="Bluhm B."/>
            <person name="Cannon C."/>
            <person name="Castanera R."/>
            <person name="Culley D."/>
            <person name="Daum C."/>
            <person name="Ezra D."/>
            <person name="Gonzalez J."/>
            <person name="Henrissat B."/>
            <person name="Kuo A."/>
            <person name="Liang C."/>
            <person name="Lipzen A."/>
            <person name="Lutzoni F."/>
            <person name="Magnuson J."/>
            <person name="Mondo S."/>
            <person name="Nolan M."/>
            <person name="Ohm R."/>
            <person name="Pangilinan J."/>
            <person name="Park H.-J."/>
            <person name="Ramirez L."/>
            <person name="Alfaro M."/>
            <person name="Sun H."/>
            <person name="Tritt A."/>
            <person name="Yoshinaga Y."/>
            <person name="Zwiers L.-H."/>
            <person name="Turgeon B."/>
            <person name="Goodwin S."/>
            <person name="Spatafora J."/>
            <person name="Crous P."/>
            <person name="Grigoriev I."/>
        </authorList>
    </citation>
    <scope>NUCLEOTIDE SEQUENCE</scope>
    <source>
        <strain evidence="2">CBS 122681</strain>
    </source>
</reference>
<sequence length="245" mass="26602">MCCCTSSAVRDSIDNCSYLVILRLQETCEPLTLLCILAADSRVGSKPREQQPRSVLPSLAGRRNSTASAQSLGIVPFRPPEGKSCVGTQQRYGGETMSKRAPSARLSNVSVQQCWGTRCVDVRLPRSSRTDFPAESIVVVSACRLTQHYVRRKPGTVAGVAQGGDVQTVQKAPNGPRARVLVMVCCCAAILAALPWMPYQNNIRSPRMGSAALEHCERLLAYCALGVQWDRLNPASVILNARDQT</sequence>
<evidence type="ECO:0000313" key="3">
    <source>
        <dbReference type="Proteomes" id="UP000799324"/>
    </source>
</evidence>
<gene>
    <name evidence="2" type="ORF">K491DRAFT_283439</name>
</gene>
<accession>A0A6A6TQW8</accession>
<keyword evidence="1" id="KW-0472">Membrane</keyword>
<organism evidence="2 3">
    <name type="scientific">Lophiostoma macrostomum CBS 122681</name>
    <dbReference type="NCBI Taxonomy" id="1314788"/>
    <lineage>
        <taxon>Eukaryota</taxon>
        <taxon>Fungi</taxon>
        <taxon>Dikarya</taxon>
        <taxon>Ascomycota</taxon>
        <taxon>Pezizomycotina</taxon>
        <taxon>Dothideomycetes</taxon>
        <taxon>Pleosporomycetidae</taxon>
        <taxon>Pleosporales</taxon>
        <taxon>Lophiostomataceae</taxon>
        <taxon>Lophiostoma</taxon>
    </lineage>
</organism>
<evidence type="ECO:0000256" key="1">
    <source>
        <dbReference type="SAM" id="Phobius"/>
    </source>
</evidence>
<keyword evidence="1" id="KW-1133">Transmembrane helix</keyword>
<dbReference type="Proteomes" id="UP000799324">
    <property type="component" value="Unassembled WGS sequence"/>
</dbReference>
<protein>
    <submittedName>
        <fullName evidence="2">Uncharacterized protein</fullName>
    </submittedName>
</protein>
<feature type="transmembrane region" description="Helical" evidence="1">
    <location>
        <begin position="180"/>
        <end position="199"/>
    </location>
</feature>
<keyword evidence="1" id="KW-0812">Transmembrane</keyword>
<proteinExistence type="predicted"/>
<dbReference type="AlphaFoldDB" id="A0A6A6TQW8"/>
<evidence type="ECO:0000313" key="2">
    <source>
        <dbReference type="EMBL" id="KAF2662212.1"/>
    </source>
</evidence>